<dbReference type="GO" id="GO:0016020">
    <property type="term" value="C:membrane"/>
    <property type="evidence" value="ECO:0007669"/>
    <property type="project" value="InterPro"/>
</dbReference>
<dbReference type="SUPFAM" id="SSF81342">
    <property type="entry name" value="Transmembrane di-heme cytochromes"/>
    <property type="match status" value="1"/>
</dbReference>
<keyword evidence="1" id="KW-1133">Transmembrane helix</keyword>
<dbReference type="Proteomes" id="UP000650524">
    <property type="component" value="Unassembled WGS sequence"/>
</dbReference>
<dbReference type="AlphaFoldDB" id="A0A8J6MY08"/>
<dbReference type="GO" id="GO:0016491">
    <property type="term" value="F:oxidoreductase activity"/>
    <property type="evidence" value="ECO:0007669"/>
    <property type="project" value="InterPro"/>
</dbReference>
<dbReference type="Gene3D" id="1.20.810.10">
    <property type="entry name" value="Cytochrome Bc1 Complex, Chain C"/>
    <property type="match status" value="1"/>
</dbReference>
<dbReference type="Pfam" id="PF00033">
    <property type="entry name" value="Cytochrome_B"/>
    <property type="match status" value="1"/>
</dbReference>
<dbReference type="GO" id="GO:0022904">
    <property type="term" value="P:respiratory electron transport chain"/>
    <property type="evidence" value="ECO:0007669"/>
    <property type="project" value="InterPro"/>
</dbReference>
<feature type="domain" description="Cytochrome b/b6 N-terminal region profile" evidence="2">
    <location>
        <begin position="1"/>
        <end position="112"/>
    </location>
</feature>
<name>A0A8J6MY08_9DELT</name>
<dbReference type="InterPro" id="IPR016174">
    <property type="entry name" value="Di-haem_cyt_TM"/>
</dbReference>
<accession>A0A8J6MY08</accession>
<dbReference type="PROSITE" id="PS51002">
    <property type="entry name" value="CYTB_NTER"/>
    <property type="match status" value="1"/>
</dbReference>
<reference evidence="3 4" key="1">
    <citation type="submission" date="2020-08" db="EMBL/GenBank/DDBJ databases">
        <title>Bridging the membrane lipid divide: bacteria of the FCB group superphylum have the potential to synthesize archaeal ether lipids.</title>
        <authorList>
            <person name="Villanueva L."/>
            <person name="Von Meijenfeldt F.A.B."/>
            <person name="Westbye A.B."/>
            <person name="Yadav S."/>
            <person name="Hopmans E.C."/>
            <person name="Dutilh B.E."/>
            <person name="Sinninghe Damste J.S."/>
        </authorList>
    </citation>
    <scope>NUCLEOTIDE SEQUENCE [LARGE SCALE GENOMIC DNA]</scope>
    <source>
        <strain evidence="3">NIOZ-UU27</strain>
    </source>
</reference>
<dbReference type="InterPro" id="IPR005797">
    <property type="entry name" value="Cyt_b/b6_N"/>
</dbReference>
<dbReference type="EMBL" id="JACNJD010000178">
    <property type="protein sequence ID" value="MBC8176989.1"/>
    <property type="molecule type" value="Genomic_DNA"/>
</dbReference>
<dbReference type="InterPro" id="IPR027387">
    <property type="entry name" value="Cytb/b6-like_sf"/>
</dbReference>
<dbReference type="GO" id="GO:0009055">
    <property type="term" value="F:electron transfer activity"/>
    <property type="evidence" value="ECO:0007669"/>
    <property type="project" value="InterPro"/>
</dbReference>
<proteinExistence type="predicted"/>
<evidence type="ECO:0000313" key="4">
    <source>
        <dbReference type="Proteomes" id="UP000650524"/>
    </source>
</evidence>
<comment type="caution">
    <text evidence="3">The sequence shown here is derived from an EMBL/GenBank/DDBJ whole genome shotgun (WGS) entry which is preliminary data.</text>
</comment>
<gene>
    <name evidence="3" type="ORF">H8E19_06245</name>
</gene>
<sequence>MNTFIFHFRPRTVPERTLQFTLTWGLGGMAVVLILMLFGTGVPLKFVYHPFPDKAYESILHLQHDIRFGQLIRNIHHWSANILTGLRPRQWLRPWRVDDVVLGVGADLGFYS</sequence>
<evidence type="ECO:0000256" key="1">
    <source>
        <dbReference type="SAM" id="Phobius"/>
    </source>
</evidence>
<organism evidence="3 4">
    <name type="scientific">Candidatus Desulfacyla euxinica</name>
    <dbReference type="NCBI Taxonomy" id="2841693"/>
    <lineage>
        <taxon>Bacteria</taxon>
        <taxon>Deltaproteobacteria</taxon>
        <taxon>Candidatus Desulfacyla</taxon>
    </lineage>
</organism>
<feature type="transmembrane region" description="Helical" evidence="1">
    <location>
        <begin position="20"/>
        <end position="44"/>
    </location>
</feature>
<protein>
    <recommendedName>
        <fullName evidence="2">Cytochrome b/b6 N-terminal region profile domain-containing protein</fullName>
    </recommendedName>
</protein>
<evidence type="ECO:0000313" key="3">
    <source>
        <dbReference type="EMBL" id="MBC8176989.1"/>
    </source>
</evidence>
<keyword evidence="1" id="KW-0472">Membrane</keyword>
<keyword evidence="1" id="KW-0812">Transmembrane</keyword>
<evidence type="ECO:0000259" key="2">
    <source>
        <dbReference type="PROSITE" id="PS51002"/>
    </source>
</evidence>